<reference evidence="1 2" key="1">
    <citation type="journal article" date="2007" name="Int. J. Syst. Evol. Microbiol.">
        <title>Oceanobacillus profundus sp. nov., isolated from a deep-sea sediment core.</title>
        <authorList>
            <person name="Kim Y.G."/>
            <person name="Choi D.H."/>
            <person name="Hyun S."/>
            <person name="Cho B.C."/>
        </authorList>
    </citation>
    <scope>NUCLEOTIDE SEQUENCE [LARGE SCALE GENOMIC DNA]</scope>
    <source>
        <strain evidence="1 2">DSM 18246</strain>
    </source>
</reference>
<comment type="caution">
    <text evidence="1">The sequence shown here is derived from an EMBL/GenBank/DDBJ whole genome shotgun (WGS) entry which is preliminary data.</text>
</comment>
<keyword evidence="2" id="KW-1185">Reference proteome</keyword>
<dbReference type="Proteomes" id="UP000285456">
    <property type="component" value="Unassembled WGS sequence"/>
</dbReference>
<accession>A0A417YF10</accession>
<dbReference type="OrthoDB" id="2721274at2"/>
<name>A0A417YF10_9BACI</name>
<sequence>MEKIMEGHLVGFWSVNDLWRDDDYDFTDAGMKLRFKDELSVAECDLICEENSGHVVVKKKKPS</sequence>
<evidence type="ECO:0000313" key="1">
    <source>
        <dbReference type="EMBL" id="RHW31268.1"/>
    </source>
</evidence>
<dbReference type="AlphaFoldDB" id="A0A417YF10"/>
<evidence type="ECO:0000313" key="2">
    <source>
        <dbReference type="Proteomes" id="UP000285456"/>
    </source>
</evidence>
<proteinExistence type="predicted"/>
<gene>
    <name evidence="1" type="ORF">D1B32_13785</name>
</gene>
<organism evidence="1 2">
    <name type="scientific">Oceanobacillus profundus</name>
    <dbReference type="NCBI Taxonomy" id="372463"/>
    <lineage>
        <taxon>Bacteria</taxon>
        <taxon>Bacillati</taxon>
        <taxon>Bacillota</taxon>
        <taxon>Bacilli</taxon>
        <taxon>Bacillales</taxon>
        <taxon>Bacillaceae</taxon>
        <taxon>Oceanobacillus</taxon>
    </lineage>
</organism>
<dbReference type="EMBL" id="QWEH01000009">
    <property type="protein sequence ID" value="RHW31268.1"/>
    <property type="molecule type" value="Genomic_DNA"/>
</dbReference>
<protein>
    <submittedName>
        <fullName evidence="1">Uncharacterized protein</fullName>
    </submittedName>
</protein>
<dbReference type="RefSeq" id="WP_118889678.1">
    <property type="nucleotide sequence ID" value="NZ_PHUT01000009.1"/>
</dbReference>